<dbReference type="PANTHER" id="PTHR34387:SF1">
    <property type="entry name" value="PERIPLASMIC IMMUNOGENIC PROTEIN"/>
    <property type="match status" value="1"/>
</dbReference>
<organism evidence="2 3">
    <name type="scientific">Sandaracinobacter neustonicus</name>
    <dbReference type="NCBI Taxonomy" id="1715348"/>
    <lineage>
        <taxon>Bacteria</taxon>
        <taxon>Pseudomonadati</taxon>
        <taxon>Pseudomonadota</taxon>
        <taxon>Alphaproteobacteria</taxon>
        <taxon>Sphingomonadales</taxon>
        <taxon>Sphingosinicellaceae</taxon>
        <taxon>Sandaracinobacter</taxon>
    </lineage>
</organism>
<dbReference type="Gene3D" id="3.30.110.170">
    <property type="entry name" value="Protein of unknown function (DUF541), domain 1"/>
    <property type="match status" value="1"/>
</dbReference>
<accession>A0A501XUW2</accession>
<keyword evidence="3" id="KW-1185">Reference proteome</keyword>
<feature type="signal peptide" evidence="1">
    <location>
        <begin position="1"/>
        <end position="20"/>
    </location>
</feature>
<feature type="chain" id="PRO_5021393529" evidence="1">
    <location>
        <begin position="21"/>
        <end position="237"/>
    </location>
</feature>
<protein>
    <submittedName>
        <fullName evidence="2">DUF541 domain-containing protein</fullName>
    </submittedName>
</protein>
<dbReference type="Pfam" id="PF04402">
    <property type="entry name" value="SIMPL"/>
    <property type="match status" value="1"/>
</dbReference>
<dbReference type="Proteomes" id="UP000319897">
    <property type="component" value="Unassembled WGS sequence"/>
</dbReference>
<dbReference type="GO" id="GO:0006974">
    <property type="term" value="P:DNA damage response"/>
    <property type="evidence" value="ECO:0007669"/>
    <property type="project" value="TreeGrafter"/>
</dbReference>
<dbReference type="OrthoDB" id="9813144at2"/>
<dbReference type="InterPro" id="IPR052022">
    <property type="entry name" value="26kDa_periplasmic_antigen"/>
</dbReference>
<dbReference type="PANTHER" id="PTHR34387">
    <property type="entry name" value="SLR1258 PROTEIN"/>
    <property type="match status" value="1"/>
</dbReference>
<dbReference type="RefSeq" id="WP_140926515.1">
    <property type="nucleotide sequence ID" value="NZ_VFSU01000010.1"/>
</dbReference>
<dbReference type="AlphaFoldDB" id="A0A501XUW2"/>
<comment type="caution">
    <text evidence="2">The sequence shown here is derived from an EMBL/GenBank/DDBJ whole genome shotgun (WGS) entry which is preliminary data.</text>
</comment>
<dbReference type="EMBL" id="VFSU01000010">
    <property type="protein sequence ID" value="TPE64478.1"/>
    <property type="molecule type" value="Genomic_DNA"/>
</dbReference>
<evidence type="ECO:0000313" key="2">
    <source>
        <dbReference type="EMBL" id="TPE64478.1"/>
    </source>
</evidence>
<proteinExistence type="predicted"/>
<sequence>MKSSHIAAIVAAATAATAAAAQPAAQTTPAPATLDLSATAEVQAAPDIASIGAGVVTQAPEAQAALSANSEKMVRVVAALKKAGVADRDIQTSGLNLQPQFRYEQNQPPQLTGFTASNRVQVTLRDLKGAGKVIDTLVKEGANQIDGPDFRVAAPEPLLDKARAEAVAKARARAELYAQAAGLKVVRITEISEGFQQQAPSPKVRTMAMEAAADTPVSPGEIGLSATVTMAFELAPR</sequence>
<evidence type="ECO:0000256" key="1">
    <source>
        <dbReference type="SAM" id="SignalP"/>
    </source>
</evidence>
<dbReference type="Gene3D" id="3.30.70.2970">
    <property type="entry name" value="Protein of unknown function (DUF541), domain 2"/>
    <property type="match status" value="1"/>
</dbReference>
<name>A0A501XUW2_9SPHN</name>
<dbReference type="InterPro" id="IPR007497">
    <property type="entry name" value="SIMPL/DUF541"/>
</dbReference>
<gene>
    <name evidence="2" type="ORF">FJQ54_01495</name>
</gene>
<reference evidence="2 3" key="1">
    <citation type="submission" date="2019-06" db="EMBL/GenBank/DDBJ databases">
        <authorList>
            <person name="Lee I."/>
            <person name="Jang G.I."/>
            <person name="Hwang C.Y."/>
        </authorList>
    </citation>
    <scope>NUCLEOTIDE SEQUENCE [LARGE SCALE GENOMIC DNA]</scope>
    <source>
        <strain evidence="2 3">PAMC 28131</strain>
    </source>
</reference>
<keyword evidence="1" id="KW-0732">Signal</keyword>
<evidence type="ECO:0000313" key="3">
    <source>
        <dbReference type="Proteomes" id="UP000319897"/>
    </source>
</evidence>